<dbReference type="GO" id="GO:0035438">
    <property type="term" value="F:cyclic-di-GMP binding"/>
    <property type="evidence" value="ECO:0007669"/>
    <property type="project" value="InterPro"/>
</dbReference>
<sequence>MSQEATSPKEQRKFTRLELSLPGSLKLENKKYRVRIQDISLKGALIEQEHGQNDDSSKLDFQKNSSGHLVILADPEDIPLLELDVQILRNQSGMIGLTWPTIDLDNLTQLREILIANLANEELIDRDLIELFHTD</sequence>
<protein>
    <submittedName>
        <fullName evidence="2">Type IV pilus assembly PilZ</fullName>
    </submittedName>
</protein>
<accession>D0L0A1</accession>
<evidence type="ECO:0000313" key="2">
    <source>
        <dbReference type="EMBL" id="ACX96124.1"/>
    </source>
</evidence>
<dbReference type="HOGENOM" id="CLU_146776_0_1_6"/>
<keyword evidence="3" id="KW-1185">Reference proteome</keyword>
<dbReference type="EMBL" id="CP001801">
    <property type="protein sequence ID" value="ACX96124.1"/>
    <property type="molecule type" value="Genomic_DNA"/>
</dbReference>
<dbReference type="Pfam" id="PF07238">
    <property type="entry name" value="PilZ"/>
    <property type="match status" value="1"/>
</dbReference>
<feature type="domain" description="PilZ" evidence="1">
    <location>
        <begin position="10"/>
        <end position="114"/>
    </location>
</feature>
<dbReference type="OrthoDB" id="5298508at2"/>
<proteinExistence type="predicted"/>
<dbReference type="Gene3D" id="2.40.10.220">
    <property type="entry name" value="predicted glycosyltransferase like domains"/>
    <property type="match status" value="1"/>
</dbReference>
<reference evidence="2 3" key="1">
    <citation type="submission" date="2009-10" db="EMBL/GenBank/DDBJ databases">
        <title>Complete sequence of Halothiobacillus neapolitanus c2.</title>
        <authorList>
            <consortium name="US DOE Joint Genome Institute"/>
            <person name="Lucas S."/>
            <person name="Copeland A."/>
            <person name="Lapidus A."/>
            <person name="Glavina del Rio T."/>
            <person name="Tice H."/>
            <person name="Bruce D."/>
            <person name="Goodwin L."/>
            <person name="Pitluck S."/>
            <person name="Davenport K."/>
            <person name="Brettin T."/>
            <person name="Detter J.C."/>
            <person name="Han C."/>
            <person name="Tapia R."/>
            <person name="Larimer F."/>
            <person name="Land M."/>
            <person name="Hauser L."/>
            <person name="Kyrpides N."/>
            <person name="Mikhailova N."/>
            <person name="Kerfeld C."/>
            <person name="Cannon G."/>
            <person name="Heinhort S."/>
        </authorList>
    </citation>
    <scope>NUCLEOTIDE SEQUENCE [LARGE SCALE GENOMIC DNA]</scope>
    <source>
        <strain evidence="3">ATCC 23641 / c2</strain>
    </source>
</reference>
<dbReference type="RefSeq" id="WP_012824158.1">
    <property type="nucleotide sequence ID" value="NC_013422.1"/>
</dbReference>
<dbReference type="AlphaFoldDB" id="D0L0A1"/>
<evidence type="ECO:0000313" key="3">
    <source>
        <dbReference type="Proteomes" id="UP000009102"/>
    </source>
</evidence>
<dbReference type="InterPro" id="IPR009875">
    <property type="entry name" value="PilZ_domain"/>
</dbReference>
<dbReference type="Proteomes" id="UP000009102">
    <property type="component" value="Chromosome"/>
</dbReference>
<dbReference type="KEGG" id="hna:Hneap_1289"/>
<organism evidence="2 3">
    <name type="scientific">Halothiobacillus neapolitanus (strain ATCC 23641 / DSM 15147 / CIP 104769 / NCIMB 8539 / c2)</name>
    <name type="common">Thiobacillus neapolitanus</name>
    <dbReference type="NCBI Taxonomy" id="555778"/>
    <lineage>
        <taxon>Bacteria</taxon>
        <taxon>Pseudomonadati</taxon>
        <taxon>Pseudomonadota</taxon>
        <taxon>Gammaproteobacteria</taxon>
        <taxon>Chromatiales</taxon>
        <taxon>Halothiobacillaceae</taxon>
        <taxon>Halothiobacillus</taxon>
    </lineage>
</organism>
<name>D0L0A1_HALNC</name>
<gene>
    <name evidence="2" type="ordered locus">Hneap_1289</name>
</gene>
<evidence type="ECO:0000259" key="1">
    <source>
        <dbReference type="Pfam" id="PF07238"/>
    </source>
</evidence>
<dbReference type="SUPFAM" id="SSF141371">
    <property type="entry name" value="PilZ domain-like"/>
    <property type="match status" value="1"/>
</dbReference>
<dbReference type="STRING" id="555778.Hneap_1289"/>